<feature type="binding site" evidence="10">
    <location>
        <position position="10"/>
    </location>
    <ligand>
        <name>Mg(2+)</name>
        <dbReference type="ChEBI" id="CHEBI:18420"/>
    </ligand>
</feature>
<dbReference type="EMBL" id="LXQC01000154">
    <property type="protein sequence ID" value="TFE67405.1"/>
    <property type="molecule type" value="Genomic_DNA"/>
</dbReference>
<dbReference type="InterPro" id="IPR004446">
    <property type="entry name" value="Heptose_bisP_phosphatase"/>
</dbReference>
<dbReference type="PANTHER" id="PTHR42891:SF1">
    <property type="entry name" value="D-GLYCERO-BETA-D-MANNO-HEPTOSE-1,7-BISPHOSPHATE 7-PHOSPHATASE"/>
    <property type="match status" value="1"/>
</dbReference>
<dbReference type="PIRSF" id="PIRSF004682">
    <property type="entry name" value="GmhB"/>
    <property type="match status" value="1"/>
</dbReference>
<evidence type="ECO:0000256" key="2">
    <source>
        <dbReference type="ARBA" id="ARBA00022490"/>
    </source>
</evidence>
<keyword evidence="4 7" id="KW-0378">Hydrolase</keyword>
<dbReference type="NCBIfam" id="TIGR01662">
    <property type="entry name" value="HAD-SF-IIIA"/>
    <property type="match status" value="1"/>
</dbReference>
<dbReference type="InterPro" id="IPR023214">
    <property type="entry name" value="HAD_sf"/>
</dbReference>
<evidence type="ECO:0000313" key="12">
    <source>
        <dbReference type="Proteomes" id="UP000297713"/>
    </source>
</evidence>
<dbReference type="InterPro" id="IPR036412">
    <property type="entry name" value="HAD-like_sf"/>
</dbReference>
<feature type="binding site" evidence="10">
    <location>
        <position position="8"/>
    </location>
    <ligand>
        <name>Mg(2+)</name>
        <dbReference type="ChEBI" id="CHEBI:18420"/>
    </ligand>
</feature>
<evidence type="ECO:0000256" key="8">
    <source>
        <dbReference type="PIRSR" id="PIRSR004682-1"/>
    </source>
</evidence>
<dbReference type="SUPFAM" id="SSF56784">
    <property type="entry name" value="HAD-like"/>
    <property type="match status" value="1"/>
</dbReference>
<keyword evidence="10" id="KW-0460">Magnesium</keyword>
<keyword evidence="2 7" id="KW-0963">Cytoplasm</keyword>
<dbReference type="GO" id="GO:0005737">
    <property type="term" value="C:cytoplasm"/>
    <property type="evidence" value="ECO:0007669"/>
    <property type="project" value="UniProtKB-SubCell"/>
</dbReference>
<dbReference type="Proteomes" id="UP000297713">
    <property type="component" value="Unassembled WGS sequence"/>
</dbReference>
<sequence>MNRAVFFDRDDTLIRNVPYLKNDELIEIPQGLEVYLSRLKQVGFLLFIISNQSGVARGLLTPEDVEKVNKKLLEKLGGTFFEKIYLSYEGPSQELNWDRKPQPTMIWKAATEYDVDFEKSFFVGDRLADILCGRNGGCRTIFIDQGKKDLESYISRRLSTFIVNSVFEAIEKILSTLTLKE</sequence>
<keyword evidence="5 7" id="KW-0119">Carbohydrate metabolism</keyword>
<gene>
    <name evidence="11" type="ORF">A7Q10_01065</name>
</gene>
<evidence type="ECO:0000256" key="6">
    <source>
        <dbReference type="ARBA" id="ARBA00031828"/>
    </source>
</evidence>
<proteinExistence type="inferred from homology"/>
<evidence type="ECO:0000256" key="1">
    <source>
        <dbReference type="ARBA" id="ARBA00004496"/>
    </source>
</evidence>
<comment type="subcellular location">
    <subcellularLocation>
        <location evidence="1 7">Cytoplasm</location>
    </subcellularLocation>
</comment>
<dbReference type="GO" id="GO:0046872">
    <property type="term" value="F:metal ion binding"/>
    <property type="evidence" value="ECO:0007669"/>
    <property type="project" value="UniProtKB-KW"/>
</dbReference>
<organism evidence="11 12">
    <name type="scientific">Methylacidiphilum caldifontis</name>
    <dbReference type="NCBI Taxonomy" id="2795386"/>
    <lineage>
        <taxon>Bacteria</taxon>
        <taxon>Pseudomonadati</taxon>
        <taxon>Verrucomicrobiota</taxon>
        <taxon>Methylacidiphilae</taxon>
        <taxon>Methylacidiphilales</taxon>
        <taxon>Methylacidiphilaceae</taxon>
        <taxon>Methylacidiphilum (ex Ratnadevi et al. 2023)</taxon>
    </lineage>
</organism>
<feature type="binding site" evidence="10">
    <location>
        <position position="125"/>
    </location>
    <ligand>
        <name>Mg(2+)</name>
        <dbReference type="ChEBI" id="CHEBI:18420"/>
    </ligand>
</feature>
<evidence type="ECO:0000256" key="4">
    <source>
        <dbReference type="ARBA" id="ARBA00022801"/>
    </source>
</evidence>
<comment type="cofactor">
    <cofactor evidence="10">
        <name>Mg(2+)</name>
        <dbReference type="ChEBI" id="CHEBI:18420"/>
    </cofactor>
</comment>
<evidence type="ECO:0000313" key="11">
    <source>
        <dbReference type="EMBL" id="TFE67405.1"/>
    </source>
</evidence>
<dbReference type="Gene3D" id="3.40.50.1000">
    <property type="entry name" value="HAD superfamily/HAD-like"/>
    <property type="match status" value="1"/>
</dbReference>
<dbReference type="AlphaFoldDB" id="A0A4Y8P9P4"/>
<evidence type="ECO:0000256" key="3">
    <source>
        <dbReference type="ARBA" id="ARBA00022723"/>
    </source>
</evidence>
<dbReference type="GO" id="GO:0016791">
    <property type="term" value="F:phosphatase activity"/>
    <property type="evidence" value="ECO:0007669"/>
    <property type="project" value="InterPro"/>
</dbReference>
<dbReference type="InterPro" id="IPR006549">
    <property type="entry name" value="HAD-SF_hydro_IIIA"/>
</dbReference>
<feature type="active site" description="Proton donor" evidence="8">
    <location>
        <position position="10"/>
    </location>
</feature>
<keyword evidence="12" id="KW-1185">Reference proteome</keyword>
<evidence type="ECO:0000256" key="10">
    <source>
        <dbReference type="PIRSR" id="PIRSR004682-4"/>
    </source>
</evidence>
<feature type="site" description="Stabilizes the phosphoryl group" evidence="9">
    <location>
        <position position="100"/>
    </location>
</feature>
<reference evidence="11 12" key="1">
    <citation type="submission" date="2016-05" db="EMBL/GenBank/DDBJ databases">
        <title>Diversity and Homogeneity among Thermoacidophilic Verrucomicrobia Methanotrophs Linked with Geographical Origin.</title>
        <authorList>
            <person name="Erikstad H.-A."/>
            <person name="Smestad N.B."/>
            <person name="Ceballos R.M."/>
            <person name="Birkeland N.-K."/>
        </authorList>
    </citation>
    <scope>NUCLEOTIDE SEQUENCE [LARGE SCALE GENOMIC DNA]</scope>
    <source>
        <strain evidence="11 12">Phi</strain>
    </source>
</reference>
<comment type="caution">
    <text evidence="11">The sequence shown here is derived from an EMBL/GenBank/DDBJ whole genome shotgun (WGS) entry which is preliminary data.</text>
</comment>
<name>A0A4Y8P9P4_9BACT</name>
<dbReference type="Pfam" id="PF13242">
    <property type="entry name" value="Hydrolase_like"/>
    <property type="match status" value="1"/>
</dbReference>
<comment type="similarity">
    <text evidence="7">Belongs to the gmhB family.</text>
</comment>
<feature type="site" description="Stabilizes the phosphoryl group" evidence="9">
    <location>
        <position position="50"/>
    </location>
</feature>
<accession>A0A4Y8P9P4</accession>
<dbReference type="NCBIfam" id="TIGR01656">
    <property type="entry name" value="Histidinol-ppas"/>
    <property type="match status" value="1"/>
</dbReference>
<evidence type="ECO:0000256" key="7">
    <source>
        <dbReference type="PIRNR" id="PIRNR004682"/>
    </source>
</evidence>
<feature type="active site" description="Nucleophile" evidence="8">
    <location>
        <position position="8"/>
    </location>
</feature>
<feature type="site" description="Contributes to substrate recognition" evidence="9">
    <location>
        <position position="99"/>
    </location>
</feature>
<dbReference type="InterPro" id="IPR006543">
    <property type="entry name" value="Histidinol-phos"/>
</dbReference>
<dbReference type="EC" id="3.1.3.-" evidence="7"/>
<dbReference type="PANTHER" id="PTHR42891">
    <property type="entry name" value="D-GLYCERO-BETA-D-MANNO-HEPTOSE-1,7-BISPHOSPHATE 7-PHOSPHATASE"/>
    <property type="match status" value="1"/>
</dbReference>
<evidence type="ECO:0000256" key="5">
    <source>
        <dbReference type="ARBA" id="ARBA00023277"/>
    </source>
</evidence>
<protein>
    <recommendedName>
        <fullName evidence="6 7">D,D-heptose 1,7-bisphosphate phosphatase</fullName>
        <ecNumber evidence="7">3.1.3.-</ecNumber>
    </recommendedName>
</protein>
<dbReference type="GO" id="GO:0005975">
    <property type="term" value="P:carbohydrate metabolic process"/>
    <property type="evidence" value="ECO:0007669"/>
    <property type="project" value="InterPro"/>
</dbReference>
<dbReference type="RefSeq" id="WP_134440487.1">
    <property type="nucleotide sequence ID" value="NZ_CP065957.1"/>
</dbReference>
<evidence type="ECO:0000256" key="9">
    <source>
        <dbReference type="PIRSR" id="PIRSR004682-3"/>
    </source>
</evidence>
<dbReference type="OrthoDB" id="9801899at2"/>
<keyword evidence="3 10" id="KW-0479">Metal-binding</keyword>